<name>A0A0F8XZQ1_9ZZZZ</name>
<dbReference type="AlphaFoldDB" id="A0A0F8XZQ1"/>
<comment type="caution">
    <text evidence="1">The sequence shown here is derived from an EMBL/GenBank/DDBJ whole genome shotgun (WGS) entry which is preliminary data.</text>
</comment>
<accession>A0A0F8XZQ1</accession>
<organism evidence="1">
    <name type="scientific">marine sediment metagenome</name>
    <dbReference type="NCBI Taxonomy" id="412755"/>
    <lineage>
        <taxon>unclassified sequences</taxon>
        <taxon>metagenomes</taxon>
        <taxon>ecological metagenomes</taxon>
    </lineage>
</organism>
<protein>
    <submittedName>
        <fullName evidence="1">Uncharacterized protein</fullName>
    </submittedName>
</protein>
<feature type="non-terminal residue" evidence="1">
    <location>
        <position position="1"/>
    </location>
</feature>
<sequence length="132" mass="13583">FSGIGFYSRPGPNGDPEVVLVKIGGKTAHGVVVATRDETLRRTLTAIKDMLEDETAMFNSKARVQILADGTVEVDDGSGAVSLALKSDVTLIRDSINGAVIVALDGGASLKTTTVAAIDLAGIQGTTILKGK</sequence>
<dbReference type="EMBL" id="LAZR01069577">
    <property type="protein sequence ID" value="KKK47444.1"/>
    <property type="molecule type" value="Genomic_DNA"/>
</dbReference>
<gene>
    <name evidence="1" type="ORF">LCGC14_3155140</name>
</gene>
<proteinExistence type="predicted"/>
<reference evidence="1" key="1">
    <citation type="journal article" date="2015" name="Nature">
        <title>Complex archaea that bridge the gap between prokaryotes and eukaryotes.</title>
        <authorList>
            <person name="Spang A."/>
            <person name="Saw J.H."/>
            <person name="Jorgensen S.L."/>
            <person name="Zaremba-Niedzwiedzka K."/>
            <person name="Martijn J."/>
            <person name="Lind A.E."/>
            <person name="van Eijk R."/>
            <person name="Schleper C."/>
            <person name="Guy L."/>
            <person name="Ettema T.J."/>
        </authorList>
    </citation>
    <scope>NUCLEOTIDE SEQUENCE</scope>
</reference>
<evidence type="ECO:0000313" key="1">
    <source>
        <dbReference type="EMBL" id="KKK47444.1"/>
    </source>
</evidence>